<dbReference type="RefSeq" id="WP_060535506.1">
    <property type="nucleotide sequence ID" value="NZ_CP013023.1"/>
</dbReference>
<proteinExistence type="predicted"/>
<dbReference type="STRING" id="1616788.AR543_16215"/>
<organism evidence="2 3">
    <name type="scientific">Paenibacillus bovis</name>
    <dbReference type="NCBI Taxonomy" id="1616788"/>
    <lineage>
        <taxon>Bacteria</taxon>
        <taxon>Bacillati</taxon>
        <taxon>Bacillota</taxon>
        <taxon>Bacilli</taxon>
        <taxon>Bacillales</taxon>
        <taxon>Paenibacillaceae</taxon>
        <taxon>Paenibacillus</taxon>
    </lineage>
</organism>
<dbReference type="PANTHER" id="PTHR13887">
    <property type="entry name" value="GLUTATHIONE S-TRANSFERASE KAPPA"/>
    <property type="match status" value="1"/>
</dbReference>
<protein>
    <submittedName>
        <fullName evidence="2">Protein-disulfide isomerase</fullName>
    </submittedName>
</protein>
<evidence type="ECO:0000313" key="3">
    <source>
        <dbReference type="Proteomes" id="UP000078148"/>
    </source>
</evidence>
<dbReference type="Proteomes" id="UP000078148">
    <property type="component" value="Chromosome"/>
</dbReference>
<sequence length="238" mass="26844">MKIDIWSDYQCPFCYIGKTRLQNALAQFPHADEVTVNYKSFELDPSAERDIPLNIYESLAQKYGTTIEQARQMNVNIGAQAAQEGLDFQFDSMILTNSFDAHRLMQYAADQGKAEEMNEALFRAYFTESRHIGDHATLIDIAESVGLDRQQTTAMLESEQYGDLVRRQEHLGSQLGITGVPFFVINDKYAVSGAQPTEMFTKALNDIWTEDHPLQMLGNSADGDMCTDDSCAMPEDRK</sequence>
<keyword evidence="2" id="KW-0413">Isomerase</keyword>
<dbReference type="CDD" id="cd03024">
    <property type="entry name" value="DsbA_FrnE"/>
    <property type="match status" value="1"/>
</dbReference>
<dbReference type="InterPro" id="IPR001853">
    <property type="entry name" value="DSBA-like_thioredoxin_dom"/>
</dbReference>
<evidence type="ECO:0000313" key="2">
    <source>
        <dbReference type="EMBL" id="ANF97395.1"/>
    </source>
</evidence>
<name>A0A172ZIC4_9BACL</name>
<dbReference type="Gene3D" id="3.40.30.10">
    <property type="entry name" value="Glutaredoxin"/>
    <property type="match status" value="1"/>
</dbReference>
<dbReference type="GO" id="GO:0016853">
    <property type="term" value="F:isomerase activity"/>
    <property type="evidence" value="ECO:0007669"/>
    <property type="project" value="UniProtKB-KW"/>
</dbReference>
<gene>
    <name evidence="2" type="ORF">AR543_16215</name>
</gene>
<evidence type="ECO:0000259" key="1">
    <source>
        <dbReference type="Pfam" id="PF01323"/>
    </source>
</evidence>
<reference evidence="3" key="1">
    <citation type="submission" date="2015-10" db="EMBL/GenBank/DDBJ databases">
        <title>Genome of Paenibacillus bovis sp. nov.</title>
        <authorList>
            <person name="Wu Z."/>
            <person name="Gao C."/>
            <person name="Liu Z."/>
            <person name="Zheng H."/>
        </authorList>
    </citation>
    <scope>NUCLEOTIDE SEQUENCE [LARGE SCALE GENOMIC DNA]</scope>
    <source>
        <strain evidence="3">BD3526</strain>
    </source>
</reference>
<dbReference type="PANTHER" id="PTHR13887:SF41">
    <property type="entry name" value="THIOREDOXIN SUPERFAMILY PROTEIN"/>
    <property type="match status" value="1"/>
</dbReference>
<dbReference type="Pfam" id="PF01323">
    <property type="entry name" value="DSBA"/>
    <property type="match status" value="1"/>
</dbReference>
<dbReference type="SUPFAM" id="SSF52833">
    <property type="entry name" value="Thioredoxin-like"/>
    <property type="match status" value="1"/>
</dbReference>
<accession>A0A172ZIC4</accession>
<dbReference type="EMBL" id="CP013023">
    <property type="protein sequence ID" value="ANF97395.1"/>
    <property type="molecule type" value="Genomic_DNA"/>
</dbReference>
<dbReference type="OrthoDB" id="9799122at2"/>
<reference evidence="2 3" key="2">
    <citation type="journal article" date="2016" name="Int. J. Syst. Evol. Microbiol.">
        <title>Paenibacillus bovis sp. nov., isolated from raw yak (Bos grunniens) milk.</title>
        <authorList>
            <person name="Gao C."/>
            <person name="Han J."/>
            <person name="Liu Z."/>
            <person name="Xu X."/>
            <person name="Hang F."/>
            <person name="Wu Z."/>
        </authorList>
    </citation>
    <scope>NUCLEOTIDE SEQUENCE [LARGE SCALE GENOMIC DNA]</scope>
    <source>
        <strain evidence="2 3">BD3526</strain>
    </source>
</reference>
<keyword evidence="3" id="KW-1185">Reference proteome</keyword>
<dbReference type="InterPro" id="IPR036249">
    <property type="entry name" value="Thioredoxin-like_sf"/>
</dbReference>
<feature type="domain" description="DSBA-like thioredoxin" evidence="1">
    <location>
        <begin position="3"/>
        <end position="204"/>
    </location>
</feature>
<dbReference type="KEGG" id="pbv:AR543_16215"/>
<dbReference type="GO" id="GO:0016491">
    <property type="term" value="F:oxidoreductase activity"/>
    <property type="evidence" value="ECO:0007669"/>
    <property type="project" value="InterPro"/>
</dbReference>
<dbReference type="AlphaFoldDB" id="A0A172ZIC4"/>